<gene>
    <name evidence="2" type="ORF">Ade02nite_78330</name>
</gene>
<dbReference type="EMBL" id="BOMI01000162">
    <property type="protein sequence ID" value="GID79192.1"/>
    <property type="molecule type" value="Genomic_DNA"/>
</dbReference>
<feature type="compositionally biased region" description="Gly residues" evidence="1">
    <location>
        <begin position="118"/>
        <end position="142"/>
    </location>
</feature>
<feature type="compositionally biased region" description="Acidic residues" evidence="1">
    <location>
        <begin position="105"/>
        <end position="116"/>
    </location>
</feature>
<evidence type="ECO:0000313" key="2">
    <source>
        <dbReference type="EMBL" id="GID79192.1"/>
    </source>
</evidence>
<feature type="compositionally biased region" description="Basic and acidic residues" evidence="1">
    <location>
        <begin position="51"/>
        <end position="68"/>
    </location>
</feature>
<proteinExistence type="predicted"/>
<evidence type="ECO:0000313" key="3">
    <source>
        <dbReference type="Proteomes" id="UP000609879"/>
    </source>
</evidence>
<dbReference type="Proteomes" id="UP000609879">
    <property type="component" value="Unassembled WGS sequence"/>
</dbReference>
<accession>A0ABQ3YGS9</accession>
<comment type="caution">
    <text evidence="2">The sequence shown here is derived from an EMBL/GenBank/DDBJ whole genome shotgun (WGS) entry which is preliminary data.</text>
</comment>
<evidence type="ECO:0000256" key="1">
    <source>
        <dbReference type="SAM" id="MobiDB-lite"/>
    </source>
</evidence>
<keyword evidence="3" id="KW-1185">Reference proteome</keyword>
<name>A0ABQ3YGS9_9ACTN</name>
<protein>
    <submittedName>
        <fullName evidence="2">Uncharacterized protein</fullName>
    </submittedName>
</protein>
<sequence>MTDRCGRPAVEGSFAGGTVARAAGGSFRPFSGWSALLYAGSAEVRAFPERFSRGAGDRSPLDGGKGDRAPAGAGPAADRAGVDARAGGPVGDRAGERAEGRAEEPGDEDTLADPDGDGCLGEDGGGGAGAGVGGVVGDGVGADPGAEPGAGDADRRTFSQ</sequence>
<feature type="compositionally biased region" description="Low complexity" evidence="1">
    <location>
        <begin position="69"/>
        <end position="87"/>
    </location>
</feature>
<feature type="region of interest" description="Disordered" evidence="1">
    <location>
        <begin position="51"/>
        <end position="160"/>
    </location>
</feature>
<reference evidence="2 3" key="1">
    <citation type="submission" date="2021-01" db="EMBL/GenBank/DDBJ databases">
        <title>Whole genome shotgun sequence of Actinoplanes deccanensis NBRC 13994.</title>
        <authorList>
            <person name="Komaki H."/>
            <person name="Tamura T."/>
        </authorList>
    </citation>
    <scope>NUCLEOTIDE SEQUENCE [LARGE SCALE GENOMIC DNA]</scope>
    <source>
        <strain evidence="2 3">NBRC 13994</strain>
    </source>
</reference>
<organism evidence="2 3">
    <name type="scientific">Paractinoplanes deccanensis</name>
    <dbReference type="NCBI Taxonomy" id="113561"/>
    <lineage>
        <taxon>Bacteria</taxon>
        <taxon>Bacillati</taxon>
        <taxon>Actinomycetota</taxon>
        <taxon>Actinomycetes</taxon>
        <taxon>Micromonosporales</taxon>
        <taxon>Micromonosporaceae</taxon>
        <taxon>Paractinoplanes</taxon>
    </lineage>
</organism>
<feature type="compositionally biased region" description="Basic and acidic residues" evidence="1">
    <location>
        <begin position="93"/>
        <end position="104"/>
    </location>
</feature>